<proteinExistence type="predicted"/>
<dbReference type="InterPro" id="IPR009500">
    <property type="entry name" value="DUF1118"/>
</dbReference>
<dbReference type="Proteomes" id="UP001165060">
    <property type="component" value="Unassembled WGS sequence"/>
</dbReference>
<gene>
    <name evidence="3" type="ORF">TeGR_g11492</name>
</gene>
<dbReference type="Pfam" id="PF06549">
    <property type="entry name" value="DUF1118"/>
    <property type="match status" value="1"/>
</dbReference>
<keyword evidence="4" id="KW-1185">Reference proteome</keyword>
<accession>A0ABQ6MXS0</accession>
<keyword evidence="1" id="KW-0472">Membrane</keyword>
<reference evidence="3 4" key="1">
    <citation type="journal article" date="2023" name="Commun. Biol.">
        <title>Genome analysis of Parmales, the sister group of diatoms, reveals the evolutionary specialization of diatoms from phago-mixotrophs to photoautotrophs.</title>
        <authorList>
            <person name="Ban H."/>
            <person name="Sato S."/>
            <person name="Yoshikawa S."/>
            <person name="Yamada K."/>
            <person name="Nakamura Y."/>
            <person name="Ichinomiya M."/>
            <person name="Sato N."/>
            <person name="Blanc-Mathieu R."/>
            <person name="Endo H."/>
            <person name="Kuwata A."/>
            <person name="Ogata H."/>
        </authorList>
    </citation>
    <scope>NUCLEOTIDE SEQUENCE [LARGE SCALE GENOMIC DNA]</scope>
</reference>
<keyword evidence="1" id="KW-1133">Transmembrane helix</keyword>
<dbReference type="EMBL" id="BRYB01003385">
    <property type="protein sequence ID" value="GMI35763.1"/>
    <property type="molecule type" value="Genomic_DNA"/>
</dbReference>
<feature type="chain" id="PRO_5045672654" evidence="2">
    <location>
        <begin position="17"/>
        <end position="213"/>
    </location>
</feature>
<evidence type="ECO:0000256" key="2">
    <source>
        <dbReference type="SAM" id="SignalP"/>
    </source>
</evidence>
<protein>
    <submittedName>
        <fullName evidence="3">Uncharacterized protein</fullName>
    </submittedName>
</protein>
<evidence type="ECO:0000313" key="3">
    <source>
        <dbReference type="EMBL" id="GMI35763.1"/>
    </source>
</evidence>
<keyword evidence="2" id="KW-0732">Signal</keyword>
<name>A0ABQ6MXS0_9STRA</name>
<sequence>MLSLLLLLSLLSASLSFSPHLRTPAPLSFSSSSPPSSSSLFASDTKFGRGGGLTGVQVDRFGNNIVIKEALTKASESGLLTKVYQSGLLSKADAAGVSLSALEPLLKLTEKNPDLLLIVEAAGPDFLKLLPTIVDTTPALLPLLSLAISIPPPLIAAGAPAGLAGAFLLLQDGLGDTVPEVAAHTLGGIVLGGILPAVSLGGAFVLSKLTSGK</sequence>
<feature type="transmembrane region" description="Helical" evidence="1">
    <location>
        <begin position="186"/>
        <end position="206"/>
    </location>
</feature>
<organism evidence="3 4">
    <name type="scientific">Tetraparma gracilis</name>
    <dbReference type="NCBI Taxonomy" id="2962635"/>
    <lineage>
        <taxon>Eukaryota</taxon>
        <taxon>Sar</taxon>
        <taxon>Stramenopiles</taxon>
        <taxon>Ochrophyta</taxon>
        <taxon>Bolidophyceae</taxon>
        <taxon>Parmales</taxon>
        <taxon>Triparmaceae</taxon>
        <taxon>Tetraparma</taxon>
    </lineage>
</organism>
<keyword evidence="1" id="KW-0812">Transmembrane</keyword>
<evidence type="ECO:0000256" key="1">
    <source>
        <dbReference type="SAM" id="Phobius"/>
    </source>
</evidence>
<feature type="signal peptide" evidence="2">
    <location>
        <begin position="1"/>
        <end position="16"/>
    </location>
</feature>
<evidence type="ECO:0000313" key="4">
    <source>
        <dbReference type="Proteomes" id="UP001165060"/>
    </source>
</evidence>
<comment type="caution">
    <text evidence="3">The sequence shown here is derived from an EMBL/GenBank/DDBJ whole genome shotgun (WGS) entry which is preliminary data.</text>
</comment>